<keyword evidence="4" id="KW-1185">Reference proteome</keyword>
<evidence type="ECO:0000313" key="3">
    <source>
        <dbReference type="EMBL" id="MCR2745740.1"/>
    </source>
</evidence>
<comment type="caution">
    <text evidence="3">The sequence shown here is derived from an EMBL/GenBank/DDBJ whole genome shotgun (WGS) entry which is preliminary data.</text>
</comment>
<keyword evidence="2" id="KW-0472">Membrane</keyword>
<accession>A0ABT1XER1</accession>
<dbReference type="Proteomes" id="UP001165267">
    <property type="component" value="Unassembled WGS sequence"/>
</dbReference>
<dbReference type="RefSeq" id="WP_257510978.1">
    <property type="nucleotide sequence ID" value="NZ_JANKHG010000014.1"/>
</dbReference>
<keyword evidence="2" id="KW-1133">Transmembrane helix</keyword>
<name>A0ABT1XER1_9BURK</name>
<reference evidence="3" key="1">
    <citation type="submission" date="2022-07" db="EMBL/GenBank/DDBJ databases">
        <authorList>
            <person name="Xamxidin M."/>
        </authorList>
    </citation>
    <scope>NUCLEOTIDE SEQUENCE</scope>
    <source>
        <strain evidence="3">YS8-69</strain>
    </source>
</reference>
<feature type="transmembrane region" description="Helical" evidence="2">
    <location>
        <begin position="52"/>
        <end position="74"/>
    </location>
</feature>
<organism evidence="3 4">
    <name type="scientific">Limnobacter parvus</name>
    <dbReference type="NCBI Taxonomy" id="2939690"/>
    <lineage>
        <taxon>Bacteria</taxon>
        <taxon>Pseudomonadati</taxon>
        <taxon>Pseudomonadota</taxon>
        <taxon>Betaproteobacteria</taxon>
        <taxon>Burkholderiales</taxon>
        <taxon>Burkholderiaceae</taxon>
        <taxon>Limnobacter</taxon>
    </lineage>
</organism>
<keyword evidence="2" id="KW-0812">Transmembrane</keyword>
<gene>
    <name evidence="3" type="ORF">NSP04_03665</name>
</gene>
<sequence length="142" mass="14870">MNTAQPSPASSNSGNPFPEAYPVERHTHNTININLNNPVNASQEAAVRNFNIVVGGLAAGLSAGVVSGIIYAIADPHKVDALTFPVRILGGVVAGLSVALGYIGFTSQRRATQTTATARPVVNAQIDHSVNIMRIDAQWANI</sequence>
<proteinExistence type="predicted"/>
<dbReference type="EMBL" id="JANKHG010000014">
    <property type="protein sequence ID" value="MCR2745740.1"/>
    <property type="molecule type" value="Genomic_DNA"/>
</dbReference>
<feature type="region of interest" description="Disordered" evidence="1">
    <location>
        <begin position="1"/>
        <end position="22"/>
    </location>
</feature>
<evidence type="ECO:0000256" key="1">
    <source>
        <dbReference type="SAM" id="MobiDB-lite"/>
    </source>
</evidence>
<evidence type="ECO:0000256" key="2">
    <source>
        <dbReference type="SAM" id="Phobius"/>
    </source>
</evidence>
<feature type="transmembrane region" description="Helical" evidence="2">
    <location>
        <begin position="86"/>
        <end position="105"/>
    </location>
</feature>
<evidence type="ECO:0000313" key="4">
    <source>
        <dbReference type="Proteomes" id="UP001165267"/>
    </source>
</evidence>
<feature type="compositionally biased region" description="Polar residues" evidence="1">
    <location>
        <begin position="1"/>
        <end position="15"/>
    </location>
</feature>
<protein>
    <submittedName>
        <fullName evidence="3">Uncharacterized protein</fullName>
    </submittedName>
</protein>